<keyword evidence="2" id="KW-1185">Reference proteome</keyword>
<evidence type="ECO:0000313" key="1">
    <source>
        <dbReference type="EMBL" id="EHK53513.1"/>
    </source>
</evidence>
<reference evidence="1 2" key="1">
    <citation type="journal article" date="2012" name="J. Bacteriol.">
        <title>Draft Genome Sequence of Mesorhizobium alhagi CCNWXJ12-2T, a Novel Salt-Resistant Species Isolated from the Desert of Northwestern China.</title>
        <authorList>
            <person name="Zhou M."/>
            <person name="Chen W."/>
            <person name="Chen H."/>
            <person name="Wei G."/>
        </authorList>
    </citation>
    <scope>NUCLEOTIDE SEQUENCE [LARGE SCALE GENOMIC DNA]</scope>
    <source>
        <strain evidence="1 2">CCNWXJ12-2</strain>
    </source>
</reference>
<proteinExistence type="predicted"/>
<dbReference type="AlphaFoldDB" id="H0I0G7"/>
<gene>
    <name evidence="1" type="ORF">MAXJ12_29772</name>
</gene>
<name>H0I0G7_9HYPH</name>
<sequence>MSRNQDGTYTLGSFSSEKDESIFDYLVSAFIPRSAFDGDKLFEDFCVVLKSRSLIKREEMDTLKTLRNAITLHVAAIMHNSVIIVNKHVSITLRVSLSKDEGVTVMAAAPTREPPKKVTFWASPMYVVTGRLEELCSNALLAAGKLDAAELEIGPDNKLTII</sequence>
<protein>
    <submittedName>
        <fullName evidence="1">Uncharacterized protein</fullName>
    </submittedName>
</protein>
<dbReference type="EMBL" id="AHAM01000265">
    <property type="protein sequence ID" value="EHK53513.1"/>
    <property type="molecule type" value="Genomic_DNA"/>
</dbReference>
<accession>H0I0G7</accession>
<evidence type="ECO:0000313" key="2">
    <source>
        <dbReference type="Proteomes" id="UP000003250"/>
    </source>
</evidence>
<dbReference type="Proteomes" id="UP000003250">
    <property type="component" value="Unassembled WGS sequence"/>
</dbReference>
<organism evidence="1 2">
    <name type="scientific">Mesorhizobium alhagi CCNWXJ12-2</name>
    <dbReference type="NCBI Taxonomy" id="1107882"/>
    <lineage>
        <taxon>Bacteria</taxon>
        <taxon>Pseudomonadati</taxon>
        <taxon>Pseudomonadota</taxon>
        <taxon>Alphaproteobacteria</taxon>
        <taxon>Hyphomicrobiales</taxon>
        <taxon>Phyllobacteriaceae</taxon>
        <taxon>Allomesorhizobium</taxon>
    </lineage>
</organism>